<keyword evidence="1" id="KW-0812">Transmembrane</keyword>
<reference evidence="2" key="1">
    <citation type="journal article" date="2020" name="Nature">
        <title>Giant virus diversity and host interactions through global metagenomics.</title>
        <authorList>
            <person name="Schulz F."/>
            <person name="Roux S."/>
            <person name="Paez-Espino D."/>
            <person name="Jungbluth S."/>
            <person name="Walsh D.A."/>
            <person name="Denef V.J."/>
            <person name="McMahon K.D."/>
            <person name="Konstantinidis K.T."/>
            <person name="Eloe-Fadrosh E.A."/>
            <person name="Kyrpides N.C."/>
            <person name="Woyke T."/>
        </authorList>
    </citation>
    <scope>NUCLEOTIDE SEQUENCE</scope>
    <source>
        <strain evidence="2">GVMAG-M-3300013006-15</strain>
    </source>
</reference>
<feature type="transmembrane region" description="Helical" evidence="1">
    <location>
        <begin position="60"/>
        <end position="80"/>
    </location>
</feature>
<protein>
    <submittedName>
        <fullName evidence="2">Uncharacterized protein</fullName>
    </submittedName>
</protein>
<organism evidence="2">
    <name type="scientific">viral metagenome</name>
    <dbReference type="NCBI Taxonomy" id="1070528"/>
    <lineage>
        <taxon>unclassified sequences</taxon>
        <taxon>metagenomes</taxon>
        <taxon>organismal metagenomes</taxon>
    </lineage>
</organism>
<evidence type="ECO:0000256" key="1">
    <source>
        <dbReference type="SAM" id="Phobius"/>
    </source>
</evidence>
<feature type="transmembrane region" description="Helical" evidence="1">
    <location>
        <begin position="21"/>
        <end position="40"/>
    </location>
</feature>
<accession>A0A6C0BGI9</accession>
<dbReference type="AlphaFoldDB" id="A0A6C0BGI9"/>
<dbReference type="EMBL" id="MN739162">
    <property type="protein sequence ID" value="QHS91447.1"/>
    <property type="molecule type" value="Genomic_DNA"/>
</dbReference>
<sequence>MEKGSMQDRSTFDGNRFGRKVGIWFGIFIGTFLGLCLLAEGTSLGMNAFIYKGPFMRAVLGLWFGIAFFISIPYYIFIGLTNPNESPKRYALFPLHKGPFEWQVMNSFFGEGSYMTTTWEPDDHVLDRMGLLENPDPKDKYILPITLDTLNI</sequence>
<keyword evidence="1" id="KW-0472">Membrane</keyword>
<keyword evidence="1" id="KW-1133">Transmembrane helix</keyword>
<evidence type="ECO:0000313" key="2">
    <source>
        <dbReference type="EMBL" id="QHS91447.1"/>
    </source>
</evidence>
<proteinExistence type="predicted"/>
<name>A0A6C0BGI9_9ZZZZ</name>